<dbReference type="EMBL" id="LAZR01027793">
    <property type="protein sequence ID" value="KKL64596.1"/>
    <property type="molecule type" value="Genomic_DNA"/>
</dbReference>
<sequence length="119" mass="13903">MRWMAFAWTLTPLLLGEKTATRRKWKDSYAARFKKGDLVAAYDRQPRFGGKRVALLKLTRDPYKESTAGLTEKDWFEEGMHVVEAEGGAVDGVHPKVFWQRWMWEPEDVWVVKFKLVGN</sequence>
<gene>
    <name evidence="1" type="ORF">LCGC14_2163400</name>
</gene>
<reference evidence="1" key="1">
    <citation type="journal article" date="2015" name="Nature">
        <title>Complex archaea that bridge the gap between prokaryotes and eukaryotes.</title>
        <authorList>
            <person name="Spang A."/>
            <person name="Saw J.H."/>
            <person name="Jorgensen S.L."/>
            <person name="Zaremba-Niedzwiedzka K."/>
            <person name="Martijn J."/>
            <person name="Lind A.E."/>
            <person name="van Eijk R."/>
            <person name="Schleper C."/>
            <person name="Guy L."/>
            <person name="Ettema T.J."/>
        </authorList>
    </citation>
    <scope>NUCLEOTIDE SEQUENCE</scope>
</reference>
<proteinExistence type="predicted"/>
<evidence type="ECO:0008006" key="2">
    <source>
        <dbReference type="Google" id="ProtNLM"/>
    </source>
</evidence>
<name>A0A0F9EEA9_9ZZZZ</name>
<comment type="caution">
    <text evidence="1">The sequence shown here is derived from an EMBL/GenBank/DDBJ whole genome shotgun (WGS) entry which is preliminary data.</text>
</comment>
<dbReference type="AlphaFoldDB" id="A0A0F9EEA9"/>
<evidence type="ECO:0000313" key="1">
    <source>
        <dbReference type="EMBL" id="KKL64596.1"/>
    </source>
</evidence>
<accession>A0A0F9EEA9</accession>
<organism evidence="1">
    <name type="scientific">marine sediment metagenome</name>
    <dbReference type="NCBI Taxonomy" id="412755"/>
    <lineage>
        <taxon>unclassified sequences</taxon>
        <taxon>metagenomes</taxon>
        <taxon>ecological metagenomes</taxon>
    </lineage>
</organism>
<protein>
    <recommendedName>
        <fullName evidence="2">ASCH domain-containing protein</fullName>
    </recommendedName>
</protein>